<proteinExistence type="predicted"/>
<dbReference type="AlphaFoldDB" id="A0A2A4JMZ5"/>
<dbReference type="GO" id="GO:0003677">
    <property type="term" value="F:DNA binding"/>
    <property type="evidence" value="ECO:0007669"/>
    <property type="project" value="InterPro"/>
</dbReference>
<dbReference type="GO" id="GO:0008270">
    <property type="term" value="F:zinc ion binding"/>
    <property type="evidence" value="ECO:0007669"/>
    <property type="project" value="UniProtKB-KW"/>
</dbReference>
<dbReference type="InterPro" id="IPR036236">
    <property type="entry name" value="Znf_C2H2_sf"/>
</dbReference>
<evidence type="ECO:0000256" key="2">
    <source>
        <dbReference type="ARBA" id="ARBA00022771"/>
    </source>
</evidence>
<evidence type="ECO:0000256" key="1">
    <source>
        <dbReference type="ARBA" id="ARBA00022723"/>
    </source>
</evidence>
<dbReference type="SUPFAM" id="SSF57667">
    <property type="entry name" value="beta-beta-alpha zinc fingers"/>
    <property type="match status" value="1"/>
</dbReference>
<dbReference type="SMART" id="SM00614">
    <property type="entry name" value="ZnF_BED"/>
    <property type="match status" value="1"/>
</dbReference>
<evidence type="ECO:0000256" key="5">
    <source>
        <dbReference type="SAM" id="MobiDB-lite"/>
    </source>
</evidence>
<dbReference type="Pfam" id="PF02892">
    <property type="entry name" value="zf-BED"/>
    <property type="match status" value="2"/>
</dbReference>
<name>A0A2A4JMZ5_HELVI</name>
<evidence type="ECO:0000259" key="6">
    <source>
        <dbReference type="PROSITE" id="PS50808"/>
    </source>
</evidence>
<protein>
    <recommendedName>
        <fullName evidence="6">BED-type domain-containing protein</fullName>
    </recommendedName>
</protein>
<keyword evidence="3" id="KW-0862">Zinc</keyword>
<feature type="domain" description="BED-type" evidence="6">
    <location>
        <begin position="25"/>
        <end position="76"/>
    </location>
</feature>
<dbReference type="Gene3D" id="3.30.160.60">
    <property type="entry name" value="Classic Zinc Finger"/>
    <property type="match status" value="1"/>
</dbReference>
<keyword evidence="2 4" id="KW-0863">Zinc-finger</keyword>
<accession>A0A2A4JMZ5</accession>
<keyword evidence="1" id="KW-0479">Metal-binding</keyword>
<dbReference type="EMBL" id="NWSH01001002">
    <property type="protein sequence ID" value="PCG73156.1"/>
    <property type="molecule type" value="Genomic_DNA"/>
</dbReference>
<evidence type="ECO:0000256" key="3">
    <source>
        <dbReference type="ARBA" id="ARBA00022833"/>
    </source>
</evidence>
<evidence type="ECO:0000313" key="7">
    <source>
        <dbReference type="EMBL" id="PCG73156.1"/>
    </source>
</evidence>
<feature type="region of interest" description="Disordered" evidence="5">
    <location>
        <begin position="1"/>
        <end position="25"/>
    </location>
</feature>
<reference evidence="7" key="1">
    <citation type="submission" date="2017-09" db="EMBL/GenBank/DDBJ databases">
        <title>Contemporary evolution of a Lepidopteran species, Heliothis virescens, in response to modern agricultural practices.</title>
        <authorList>
            <person name="Fritz M.L."/>
            <person name="Deyonke A.M."/>
            <person name="Papanicolaou A."/>
            <person name="Micinski S."/>
            <person name="Westbrook J."/>
            <person name="Gould F."/>
        </authorList>
    </citation>
    <scope>NUCLEOTIDE SEQUENCE [LARGE SCALE GENOMIC DNA]</scope>
    <source>
        <strain evidence="7">HvINT-</strain>
        <tissue evidence="7">Whole body</tissue>
    </source>
</reference>
<dbReference type="PROSITE" id="PS50808">
    <property type="entry name" value="ZF_BED"/>
    <property type="match status" value="2"/>
</dbReference>
<organism evidence="7">
    <name type="scientific">Heliothis virescens</name>
    <name type="common">Tobacco budworm moth</name>
    <dbReference type="NCBI Taxonomy" id="7102"/>
    <lineage>
        <taxon>Eukaryota</taxon>
        <taxon>Metazoa</taxon>
        <taxon>Ecdysozoa</taxon>
        <taxon>Arthropoda</taxon>
        <taxon>Hexapoda</taxon>
        <taxon>Insecta</taxon>
        <taxon>Pterygota</taxon>
        <taxon>Neoptera</taxon>
        <taxon>Endopterygota</taxon>
        <taxon>Lepidoptera</taxon>
        <taxon>Glossata</taxon>
        <taxon>Ditrysia</taxon>
        <taxon>Noctuoidea</taxon>
        <taxon>Noctuidae</taxon>
        <taxon>Heliothinae</taxon>
        <taxon>Heliothis</taxon>
    </lineage>
</organism>
<feature type="compositionally biased region" description="Polar residues" evidence="5">
    <location>
        <begin position="1"/>
        <end position="14"/>
    </location>
</feature>
<sequence length="341" mass="38816">MQFLQTETDLSSSDSDGEQEKSFAKKRKPTWNYYEVLDSDKFEATCKLCSAGVNYDSVSDLVKHIREEHGEEPLDSDDDYEPKVQATKPRRMVSKTWNYYKIVDPQAKVATCLLCRKKFSYSATVSNLKRHLYRKHGEIVRSAEGDDGNKLIISSNGQLFEVATESSKILDDDKEPLEMDTIYLEDLDESLDQIPPRRISTSSPKKKTTVPLKRNFSSIAKEQVNRNTCSETEQPTQRHSTENMATLDYFGQYIVALLKELPKAVSDQLQHEIIKQILTSKMALESPAPNYKITISENSIRNEYTNTREPVTVTVNEPIQSEITEVVINDGTAELPTLNEE</sequence>
<dbReference type="InterPro" id="IPR003656">
    <property type="entry name" value="Znf_BED"/>
</dbReference>
<gene>
    <name evidence="7" type="ORF">B5V51_96</name>
</gene>
<evidence type="ECO:0000256" key="4">
    <source>
        <dbReference type="PROSITE-ProRule" id="PRU00027"/>
    </source>
</evidence>
<comment type="caution">
    <text evidence="7">The sequence shown here is derived from an EMBL/GenBank/DDBJ whole genome shotgun (WGS) entry which is preliminary data.</text>
</comment>
<feature type="domain" description="BED-type" evidence="6">
    <location>
        <begin position="91"/>
        <end position="143"/>
    </location>
</feature>